<comment type="similarity">
    <text evidence="2">Belongs to the gamma-glutamylcyclotransferase family.</text>
</comment>
<evidence type="ECO:0000256" key="3">
    <source>
        <dbReference type="ARBA" id="ARBA00022679"/>
    </source>
</evidence>
<sequence>MVDCCPRRKGLHGRIKRFSIKGRVYPAILPVENTKVNGKVLLGITDPELDILDSFEDDEYERSTVNISLIATYEKIQAHTYVWVNKTDPNLYGDWNFEEWRQLHMNDFLKMTAGFMEELEGPESKPRVATYESFFKEGAEEEKKPPLP</sequence>
<dbReference type="InParanoid" id="A0A200R9A4"/>
<dbReference type="PANTHER" id="PTHR31544">
    <property type="entry name" value="AIG2-LIKE PROTEIN D"/>
    <property type="match status" value="1"/>
</dbReference>
<dbReference type="OrthoDB" id="1044435at2759"/>
<comment type="caution">
    <text evidence="6">The sequence shown here is derived from an EMBL/GenBank/DDBJ whole genome shotgun (WGS) entry which is preliminary data.</text>
</comment>
<dbReference type="EMBL" id="MVGT01000213">
    <property type="protein sequence ID" value="OVA19270.1"/>
    <property type="molecule type" value="Genomic_DNA"/>
</dbReference>
<evidence type="ECO:0000256" key="1">
    <source>
        <dbReference type="ARBA" id="ARBA00002782"/>
    </source>
</evidence>
<dbReference type="SUPFAM" id="SSF110857">
    <property type="entry name" value="Gamma-glutamyl cyclotransferase-like"/>
    <property type="match status" value="1"/>
</dbReference>
<dbReference type="InterPro" id="IPR009288">
    <property type="entry name" value="AIG2-like_dom"/>
</dbReference>
<name>A0A200R9A4_MACCD</name>
<evidence type="ECO:0000313" key="7">
    <source>
        <dbReference type="Proteomes" id="UP000195402"/>
    </source>
</evidence>
<dbReference type="PANTHER" id="PTHR31544:SF2">
    <property type="entry name" value="AIG2-LIKE PROTEIN D"/>
    <property type="match status" value="1"/>
</dbReference>
<dbReference type="InterPro" id="IPR013024">
    <property type="entry name" value="GGCT-like"/>
</dbReference>
<accession>A0A200R9A4</accession>
<keyword evidence="3" id="KW-0808">Transferase</keyword>
<dbReference type="FunCoup" id="A0A200R9A4">
    <property type="interactions" value="391"/>
</dbReference>
<dbReference type="Gene3D" id="6.10.250.210">
    <property type="match status" value="1"/>
</dbReference>
<evidence type="ECO:0000259" key="5">
    <source>
        <dbReference type="Pfam" id="PF06094"/>
    </source>
</evidence>
<feature type="domain" description="Gamma-glutamylcyclotransferase AIG2-like" evidence="5">
    <location>
        <begin position="15"/>
        <end position="96"/>
    </location>
</feature>
<comment type="function">
    <text evidence="1">Putative gamma-glutamylcyclotransferase.</text>
</comment>
<dbReference type="GO" id="GO:0016740">
    <property type="term" value="F:transferase activity"/>
    <property type="evidence" value="ECO:0007669"/>
    <property type="project" value="UniProtKB-KW"/>
</dbReference>
<organism evidence="6 7">
    <name type="scientific">Macleaya cordata</name>
    <name type="common">Five-seeded plume-poppy</name>
    <name type="synonym">Bocconia cordata</name>
    <dbReference type="NCBI Taxonomy" id="56857"/>
    <lineage>
        <taxon>Eukaryota</taxon>
        <taxon>Viridiplantae</taxon>
        <taxon>Streptophyta</taxon>
        <taxon>Embryophyta</taxon>
        <taxon>Tracheophyta</taxon>
        <taxon>Spermatophyta</taxon>
        <taxon>Magnoliopsida</taxon>
        <taxon>Ranunculales</taxon>
        <taxon>Papaveraceae</taxon>
        <taxon>Papaveroideae</taxon>
        <taxon>Macleaya</taxon>
    </lineage>
</organism>
<dbReference type="AlphaFoldDB" id="A0A200R9A4"/>
<protein>
    <recommendedName>
        <fullName evidence="4">Putative gamma-glutamylcyclotransferase</fullName>
    </recommendedName>
</protein>
<keyword evidence="7" id="KW-1185">Reference proteome</keyword>
<dbReference type="InterPro" id="IPR036568">
    <property type="entry name" value="GGCT-like_sf"/>
</dbReference>
<gene>
    <name evidence="6" type="ORF">BVC80_521g71</name>
</gene>
<dbReference type="OMA" id="DPEPWQK"/>
<dbReference type="Gene3D" id="3.10.490.10">
    <property type="entry name" value="Gamma-glutamyl cyclotransferase-like"/>
    <property type="match status" value="1"/>
</dbReference>
<dbReference type="CDD" id="cd06661">
    <property type="entry name" value="GGCT_like"/>
    <property type="match status" value="1"/>
</dbReference>
<evidence type="ECO:0000256" key="2">
    <source>
        <dbReference type="ARBA" id="ARBA00008861"/>
    </source>
</evidence>
<reference evidence="6 7" key="1">
    <citation type="journal article" date="2017" name="Mol. Plant">
        <title>The Genome of Medicinal Plant Macleaya cordata Provides New Insights into Benzylisoquinoline Alkaloids Metabolism.</title>
        <authorList>
            <person name="Liu X."/>
            <person name="Liu Y."/>
            <person name="Huang P."/>
            <person name="Ma Y."/>
            <person name="Qing Z."/>
            <person name="Tang Q."/>
            <person name="Cao H."/>
            <person name="Cheng P."/>
            <person name="Zheng Y."/>
            <person name="Yuan Z."/>
            <person name="Zhou Y."/>
            <person name="Liu J."/>
            <person name="Tang Z."/>
            <person name="Zhuo Y."/>
            <person name="Zhang Y."/>
            <person name="Yu L."/>
            <person name="Huang J."/>
            <person name="Yang P."/>
            <person name="Peng Q."/>
            <person name="Zhang J."/>
            <person name="Jiang W."/>
            <person name="Zhang Z."/>
            <person name="Lin K."/>
            <person name="Ro D.K."/>
            <person name="Chen X."/>
            <person name="Xiong X."/>
            <person name="Shang Y."/>
            <person name="Huang S."/>
            <person name="Zeng J."/>
        </authorList>
    </citation>
    <scope>NUCLEOTIDE SEQUENCE [LARGE SCALE GENOMIC DNA]</scope>
    <source>
        <strain evidence="7">cv. BLH2017</strain>
        <tissue evidence="6">Root</tissue>
    </source>
</reference>
<dbReference type="Pfam" id="PF06094">
    <property type="entry name" value="GGACT"/>
    <property type="match status" value="1"/>
</dbReference>
<dbReference type="Proteomes" id="UP000195402">
    <property type="component" value="Unassembled WGS sequence"/>
</dbReference>
<proteinExistence type="inferred from homology"/>
<evidence type="ECO:0000256" key="4">
    <source>
        <dbReference type="ARBA" id="ARBA00030602"/>
    </source>
</evidence>
<dbReference type="InterPro" id="IPR045038">
    <property type="entry name" value="AIG2-like"/>
</dbReference>
<evidence type="ECO:0000313" key="6">
    <source>
        <dbReference type="EMBL" id="OVA19270.1"/>
    </source>
</evidence>